<keyword evidence="3" id="KW-1185">Reference proteome</keyword>
<dbReference type="EMBL" id="CP010401">
    <property type="protein sequence ID" value="ALE03097.1"/>
    <property type="molecule type" value="Genomic_DNA"/>
</dbReference>
<dbReference type="AlphaFoldDB" id="A0A0M4LRZ6"/>
<feature type="compositionally biased region" description="Basic residues" evidence="1">
    <location>
        <begin position="31"/>
        <end position="40"/>
    </location>
</feature>
<evidence type="ECO:0000313" key="3">
    <source>
        <dbReference type="Proteomes" id="UP000057213"/>
    </source>
</evidence>
<evidence type="ECO:0000313" key="2">
    <source>
        <dbReference type="EMBL" id="ALE03097.1"/>
    </source>
</evidence>
<feature type="compositionally biased region" description="Polar residues" evidence="1">
    <location>
        <begin position="10"/>
        <end position="23"/>
    </location>
</feature>
<proteinExistence type="predicted"/>
<feature type="compositionally biased region" description="Polar residues" evidence="1">
    <location>
        <begin position="56"/>
        <end position="66"/>
    </location>
</feature>
<evidence type="ECO:0000256" key="1">
    <source>
        <dbReference type="SAM" id="MobiDB-lite"/>
    </source>
</evidence>
<sequence>MKQYTRHLTHNTAHQQHETSLNLSHMESSSRKKSSNHHSYSKTQASPTKTHDHHFQSSNQGNSRNSHITTTLANAHSRPIALLYAKGHISKAQYKAAEHFYGYWYKTQGETHMGFDYTRPRVECTHDNSHNIERQIDADKQLQMVKIQLGVLGYRLIEQVVGYGQAIKDLSSVKRKQNSLADHLRDCLDLMAIHWGYSTKTPPNAP</sequence>
<accession>A0A0M4LRZ6</accession>
<dbReference type="KEGG" id="banc:PU02_0283"/>
<name>A0A0M4LRZ6_9HYPH</name>
<gene>
    <name evidence="2" type="ORF">PU02_0283</name>
</gene>
<dbReference type="RefSeq" id="WP_236824018.1">
    <property type="nucleotide sequence ID" value="NZ_CP010401.1"/>
</dbReference>
<dbReference type="PATRIC" id="fig|1318743.3.peg.296"/>
<protein>
    <submittedName>
        <fullName evidence="2">Uncharacterized protein</fullName>
    </submittedName>
</protein>
<organism evidence="2 3">
    <name type="scientific">Bartonella ancashensis</name>
    <dbReference type="NCBI Taxonomy" id="1318743"/>
    <lineage>
        <taxon>Bacteria</taxon>
        <taxon>Pseudomonadati</taxon>
        <taxon>Pseudomonadota</taxon>
        <taxon>Alphaproteobacteria</taxon>
        <taxon>Hyphomicrobiales</taxon>
        <taxon>Bartonellaceae</taxon>
        <taxon>Bartonella</taxon>
    </lineage>
</organism>
<feature type="region of interest" description="Disordered" evidence="1">
    <location>
        <begin position="1"/>
        <end position="66"/>
    </location>
</feature>
<reference evidence="2 3" key="1">
    <citation type="journal article" date="2015" name="Genome Announc.">
        <title>Complete Genome Sequence of Bartonella ancashensis Strain 20.00, Isolated from the Blood of a Patient with Verruga Peruana.</title>
        <authorList>
            <person name="Hang J."/>
            <person name="Mullins K.E."/>
            <person name="Clifford R.J."/>
            <person name="Onmus-Leone F."/>
            <person name="Yang Y."/>
            <person name="Jiang J."/>
            <person name="Leguia M."/>
            <person name="Kasper M.R."/>
            <person name="Maguina C."/>
            <person name="Lesho E.P."/>
            <person name="Jarman R.G."/>
            <person name="Richards A.L."/>
            <person name="Blazes D."/>
        </authorList>
    </citation>
    <scope>NUCLEOTIDE SEQUENCE [LARGE SCALE GENOMIC DNA]</scope>
    <source>
        <strain evidence="2 3">20.00</strain>
    </source>
</reference>
<dbReference type="Proteomes" id="UP000057213">
    <property type="component" value="Chromosome"/>
</dbReference>